<dbReference type="OrthoDB" id="10020689at2"/>
<organism evidence="2 3">
    <name type="scientific">Eremococcus coleocola ACS-139-V-Col8</name>
    <dbReference type="NCBI Taxonomy" id="908337"/>
    <lineage>
        <taxon>Bacteria</taxon>
        <taxon>Bacillati</taxon>
        <taxon>Bacillota</taxon>
        <taxon>Bacilli</taxon>
        <taxon>Lactobacillales</taxon>
        <taxon>Aerococcaceae</taxon>
        <taxon>Eremococcus</taxon>
    </lineage>
</organism>
<reference evidence="2 3" key="1">
    <citation type="submission" date="2010-10" db="EMBL/GenBank/DDBJ databases">
        <authorList>
            <person name="Durkin A.S."/>
            <person name="Madupu R."/>
            <person name="Torralba M."/>
            <person name="Gillis M."/>
            <person name="Methe B."/>
            <person name="Sutton G."/>
            <person name="Nelson K.E."/>
        </authorList>
    </citation>
    <scope>NUCLEOTIDE SEQUENCE [LARGE SCALE GENOMIC DNA]</scope>
    <source>
        <strain evidence="2 3">ACS-139-V-Col8</strain>
    </source>
</reference>
<evidence type="ECO:0000256" key="1">
    <source>
        <dbReference type="SAM" id="Phobius"/>
    </source>
</evidence>
<dbReference type="STRING" id="908337.HMPREF9257_0359"/>
<sequence length="254" mass="29773">MRFPKASPGKKGQRAIALPLVLVFMVISHLIYLGIIQLNAYQGIHLKELNTFYQARVQENMALEKINPQIQEKLKLFELVLLNQAEDQMRQVRWVGNQTDAWQLIHPHIWIMEDQSNHRLALLRIDVFVDQAYHSLINPNSIRLMGSFKPSGLTQVDPKYQADDPWLAIEAEILKSDYRLVKRRESDYTNHYDYFSQIQANYAYEAGGVQVMGAIDGLRMTSFIDQSDFTRTSFTPLSPIKYQFKFYYYEWQQD</sequence>
<gene>
    <name evidence="2" type="ORF">HMPREF9257_0359</name>
</gene>
<dbReference type="Proteomes" id="UP000005990">
    <property type="component" value="Unassembled WGS sequence"/>
</dbReference>
<accession>E4KNJ6</accession>
<keyword evidence="1" id="KW-1133">Transmembrane helix</keyword>
<comment type="caution">
    <text evidence="2">The sequence shown here is derived from an EMBL/GenBank/DDBJ whole genome shotgun (WGS) entry which is preliminary data.</text>
</comment>
<evidence type="ECO:0000313" key="2">
    <source>
        <dbReference type="EMBL" id="EFR31493.1"/>
    </source>
</evidence>
<proteinExistence type="predicted"/>
<protein>
    <submittedName>
        <fullName evidence="2">Uncharacterized protein</fullName>
    </submittedName>
</protein>
<dbReference type="EMBL" id="AENN01000011">
    <property type="protein sequence ID" value="EFR31493.1"/>
    <property type="molecule type" value="Genomic_DNA"/>
</dbReference>
<keyword evidence="1" id="KW-0472">Membrane</keyword>
<evidence type="ECO:0000313" key="3">
    <source>
        <dbReference type="Proteomes" id="UP000005990"/>
    </source>
</evidence>
<keyword evidence="3" id="KW-1185">Reference proteome</keyword>
<dbReference type="RefSeq" id="WP_006418027.1">
    <property type="nucleotide sequence ID" value="NZ_AENN01000011.1"/>
</dbReference>
<dbReference type="AlphaFoldDB" id="E4KNJ6"/>
<keyword evidence="1" id="KW-0812">Transmembrane</keyword>
<name>E4KNJ6_9LACT</name>
<feature type="transmembrane region" description="Helical" evidence="1">
    <location>
        <begin position="15"/>
        <end position="35"/>
    </location>
</feature>